<feature type="transmembrane region" description="Helical" evidence="7">
    <location>
        <begin position="281"/>
        <end position="298"/>
    </location>
</feature>
<dbReference type="EMBL" id="JAVRJZ010000004">
    <property type="protein sequence ID" value="KAK2723817.1"/>
    <property type="molecule type" value="Genomic_DNA"/>
</dbReference>
<comment type="caution">
    <text evidence="9">The sequence shown here is derived from an EMBL/GenBank/DDBJ whole genome shotgun (WGS) entry which is preliminary data.</text>
</comment>
<evidence type="ECO:0000256" key="6">
    <source>
        <dbReference type="ARBA" id="ARBA00023136"/>
    </source>
</evidence>
<organism evidence="9 10">
    <name type="scientific">Artemia franciscana</name>
    <name type="common">Brine shrimp</name>
    <name type="synonym">Artemia sanfranciscana</name>
    <dbReference type="NCBI Taxonomy" id="6661"/>
    <lineage>
        <taxon>Eukaryota</taxon>
        <taxon>Metazoa</taxon>
        <taxon>Ecdysozoa</taxon>
        <taxon>Arthropoda</taxon>
        <taxon>Crustacea</taxon>
        <taxon>Branchiopoda</taxon>
        <taxon>Anostraca</taxon>
        <taxon>Artemiidae</taxon>
        <taxon>Artemia</taxon>
    </lineage>
</organism>
<dbReference type="AlphaFoldDB" id="A0AA88IAZ2"/>
<dbReference type="EMBL" id="JAVRJZ010000004">
    <property type="protein sequence ID" value="KAK2723819.1"/>
    <property type="molecule type" value="Genomic_DNA"/>
</dbReference>
<evidence type="ECO:0000313" key="10">
    <source>
        <dbReference type="Proteomes" id="UP001187531"/>
    </source>
</evidence>
<feature type="transmembrane region" description="Helical" evidence="7">
    <location>
        <begin position="310"/>
        <end position="330"/>
    </location>
</feature>
<evidence type="ECO:0000256" key="1">
    <source>
        <dbReference type="ARBA" id="ARBA00004651"/>
    </source>
</evidence>
<feature type="transmembrane region" description="Helical" evidence="7">
    <location>
        <begin position="214"/>
        <end position="233"/>
    </location>
</feature>
<evidence type="ECO:0000256" key="7">
    <source>
        <dbReference type="RuleBase" id="RU910716"/>
    </source>
</evidence>
<keyword evidence="10" id="KW-1185">Reference proteome</keyword>
<dbReference type="GO" id="GO:0005886">
    <property type="term" value="C:plasma membrane"/>
    <property type="evidence" value="ECO:0007669"/>
    <property type="project" value="UniProtKB-SubCell"/>
</dbReference>
<evidence type="ECO:0000256" key="5">
    <source>
        <dbReference type="ARBA" id="ARBA00022989"/>
    </source>
</evidence>
<dbReference type="PANTHER" id="PTHR16024">
    <property type="entry name" value="XK-RELATED PROTEIN"/>
    <property type="match status" value="1"/>
</dbReference>
<keyword evidence="6 7" id="KW-0472">Membrane</keyword>
<evidence type="ECO:0000256" key="2">
    <source>
        <dbReference type="ARBA" id="ARBA00008789"/>
    </source>
</evidence>
<comment type="similarity">
    <text evidence="2 7">Belongs to the XK family.</text>
</comment>
<evidence type="ECO:0000256" key="3">
    <source>
        <dbReference type="ARBA" id="ARBA00022475"/>
    </source>
</evidence>
<keyword evidence="8" id="KW-0175">Coiled coil</keyword>
<keyword evidence="3" id="KW-1003">Cell membrane</keyword>
<feature type="transmembrane region" description="Helical" evidence="7">
    <location>
        <begin position="119"/>
        <end position="140"/>
    </location>
</feature>
<protein>
    <recommendedName>
        <fullName evidence="7">XK-related protein</fullName>
    </recommendedName>
</protein>
<keyword evidence="5 7" id="KW-1133">Transmembrane helix</keyword>
<comment type="subcellular location">
    <subcellularLocation>
        <location evidence="1">Cell membrane</location>
        <topology evidence="1">Multi-pass membrane protein</topology>
    </subcellularLocation>
    <subcellularLocation>
        <location evidence="7">Membrane</location>
        <topology evidence="7">Multi-pass membrane protein</topology>
    </subcellularLocation>
</comment>
<evidence type="ECO:0000256" key="4">
    <source>
        <dbReference type="ARBA" id="ARBA00022692"/>
    </source>
</evidence>
<evidence type="ECO:0000313" key="9">
    <source>
        <dbReference type="EMBL" id="KAK2723819.1"/>
    </source>
</evidence>
<name>A0AA88IAZ2_ARTSF</name>
<dbReference type="EMBL" id="JAVRJZ010000004">
    <property type="protein sequence ID" value="KAK2723818.1"/>
    <property type="molecule type" value="Genomic_DNA"/>
</dbReference>
<feature type="transmembrane region" description="Helical" evidence="7">
    <location>
        <begin position="152"/>
        <end position="171"/>
    </location>
</feature>
<feature type="transmembrane region" description="Helical" evidence="7">
    <location>
        <begin position="82"/>
        <end position="99"/>
    </location>
</feature>
<dbReference type="PANTHER" id="PTHR16024:SF4">
    <property type="entry name" value="XK-RELATED PROTEIN"/>
    <property type="match status" value="1"/>
</dbReference>
<reference evidence="9" key="1">
    <citation type="submission" date="2023-07" db="EMBL/GenBank/DDBJ databases">
        <title>Chromosome-level genome assembly of Artemia franciscana.</title>
        <authorList>
            <person name="Jo E."/>
        </authorList>
    </citation>
    <scope>NUCLEOTIDE SEQUENCE</scope>
    <source>
        <tissue evidence="9">Whole body</tissue>
    </source>
</reference>
<feature type="transmembrane region" description="Helical" evidence="7">
    <location>
        <begin position="183"/>
        <end position="202"/>
    </location>
</feature>
<sequence length="706" mass="81823">MAQEFLPVCDVLFNIVSMASYFCDIVFDIITAYTLFASEQYIWLGLACFFITLSIITSQILSTKLFLQHIRESQSSKECDKIVVLLVHYIGFGLLWRYFKLFIPVDVRYVKGEVRDLCLLRLIHAFIEAAPMLLLQLYLIWIKQGPEEVTDLNIVSTALSLFSVCWALASFNKNMRKQDVHKLVLTWLGVIFQFLWRLGMVTSRAIALTVYATVYFNWVFLVIILHWMCMFLWLISPKSIFYGDKIQRGRKDFYCALIAIIYVFCYVNFQEARPRLKMTAFYVTMFLENTLLVAVWLIGLHNVNVWYRDLATSVVFISFFFGIFFMALYYRYFHVKKLKYINNNSYKCCKKNVCDVHKNFEVTLTSDGGVEYENTKELFERRNNHAHCANSAAGVFNCRFNPAMMRKKKKPTSFVPPPVPVISSYVYSSEKASLPFWKRPPSRSDSVAGSVSSRVDIQQKLQEKKRQQLAELQVIEEEIKQGKLKRPAASDISESTTLMKPIPYAKKQPWISSPSSTPIPRNTLRLRSQTPEILLSPHYLGESRVYSYYDDSDIYNGYSFHPDGFDPYGDVSALDESASRQGDRDRCLYKTYRIPTDVDSQVSLPRSYTLPREFKYKRPKARRTLKNEHFVTSTNSSDGDVDSGDDLDIGIVNHMDDLEDLSSARDICFTGHSSKDFRLPANFYPTRSRYISHWKTNAASRHETKF</sequence>
<gene>
    <name evidence="9" type="ORF">QYM36_002236</name>
</gene>
<feature type="coiled-coil region" evidence="8">
    <location>
        <begin position="458"/>
        <end position="485"/>
    </location>
</feature>
<proteinExistence type="inferred from homology"/>
<feature type="transmembrane region" description="Helical" evidence="7">
    <location>
        <begin position="253"/>
        <end position="269"/>
    </location>
</feature>
<feature type="transmembrane region" description="Helical" evidence="7">
    <location>
        <begin position="12"/>
        <end position="35"/>
    </location>
</feature>
<accession>A0AA88IAZ2</accession>
<keyword evidence="4 7" id="KW-0812">Transmembrane</keyword>
<evidence type="ECO:0000256" key="8">
    <source>
        <dbReference type="SAM" id="Coils"/>
    </source>
</evidence>
<dbReference type="InterPro" id="IPR050895">
    <property type="entry name" value="XK-related_scramblase"/>
</dbReference>
<dbReference type="Proteomes" id="UP001187531">
    <property type="component" value="Unassembled WGS sequence"/>
</dbReference>
<dbReference type="Pfam" id="PF09815">
    <property type="entry name" value="XK-related"/>
    <property type="match status" value="1"/>
</dbReference>
<dbReference type="InterPro" id="IPR018629">
    <property type="entry name" value="XK-rel"/>
</dbReference>
<feature type="transmembrane region" description="Helical" evidence="7">
    <location>
        <begin position="41"/>
        <end position="61"/>
    </location>
</feature>